<organism evidence="2 3">
    <name type="scientific">Candidatus Portnoybacteria bacterium RIFCSPLOWO2_02_FULL_39_11</name>
    <dbReference type="NCBI Taxonomy" id="1802001"/>
    <lineage>
        <taxon>Bacteria</taxon>
        <taxon>Candidatus Portnoyibacteriota</taxon>
    </lineage>
</organism>
<evidence type="ECO:0000256" key="1">
    <source>
        <dbReference type="SAM" id="Phobius"/>
    </source>
</evidence>
<proteinExistence type="predicted"/>
<comment type="caution">
    <text evidence="2">The sequence shown here is derived from an EMBL/GenBank/DDBJ whole genome shotgun (WGS) entry which is preliminary data.</text>
</comment>
<gene>
    <name evidence="2" type="ORF">A3B04_03975</name>
</gene>
<dbReference type="AlphaFoldDB" id="A0A1G2FMP5"/>
<keyword evidence="1" id="KW-0472">Membrane</keyword>
<evidence type="ECO:0000313" key="2">
    <source>
        <dbReference type="EMBL" id="OGZ39376.1"/>
    </source>
</evidence>
<feature type="transmembrane region" description="Helical" evidence="1">
    <location>
        <begin position="6"/>
        <end position="24"/>
    </location>
</feature>
<dbReference type="EMBL" id="MHNF01000061">
    <property type="protein sequence ID" value="OGZ39376.1"/>
    <property type="molecule type" value="Genomic_DNA"/>
</dbReference>
<evidence type="ECO:0000313" key="3">
    <source>
        <dbReference type="Proteomes" id="UP000177126"/>
    </source>
</evidence>
<name>A0A1G2FMP5_9BACT</name>
<protein>
    <submittedName>
        <fullName evidence="2">Uncharacterized protein</fullName>
    </submittedName>
</protein>
<sequence>MSKKTIWLVIILAVLAVLGGGYFYKVWWPQRQAMIKLGLAESKFPWRAYSQEELNKMYPQIRYADVPTRVTPEQTYANFREALRTNNLDLALGQIGISSGTNTSKEATNNIQQFFKDNKFVELYSRYPESIKKVSMYESIAQYEYTYYSSQYKQELIGSMSFIKDANGDWKMDSL</sequence>
<dbReference type="Proteomes" id="UP000177126">
    <property type="component" value="Unassembled WGS sequence"/>
</dbReference>
<reference evidence="2 3" key="1">
    <citation type="journal article" date="2016" name="Nat. Commun.">
        <title>Thousands of microbial genomes shed light on interconnected biogeochemical processes in an aquifer system.</title>
        <authorList>
            <person name="Anantharaman K."/>
            <person name="Brown C.T."/>
            <person name="Hug L.A."/>
            <person name="Sharon I."/>
            <person name="Castelle C.J."/>
            <person name="Probst A.J."/>
            <person name="Thomas B.C."/>
            <person name="Singh A."/>
            <person name="Wilkins M.J."/>
            <person name="Karaoz U."/>
            <person name="Brodie E.L."/>
            <person name="Williams K.H."/>
            <person name="Hubbard S.S."/>
            <person name="Banfield J.F."/>
        </authorList>
    </citation>
    <scope>NUCLEOTIDE SEQUENCE [LARGE SCALE GENOMIC DNA]</scope>
</reference>
<accession>A0A1G2FMP5</accession>
<keyword evidence="1" id="KW-0812">Transmembrane</keyword>
<keyword evidence="1" id="KW-1133">Transmembrane helix</keyword>